<comment type="subcellular location">
    <subcellularLocation>
        <location evidence="1">Cell envelope</location>
    </subcellularLocation>
</comment>
<accession>A0A6P1YPS6</accession>
<dbReference type="PANTHER" id="PTHR47870:SF1">
    <property type="entry name" value="CYTOCHROME C-TYPE BIOGENESIS PROTEIN CCMH"/>
    <property type="match status" value="1"/>
</dbReference>
<sequence>MLLWIAFSLMTGAAILAVLWPLRTGLGVARSSGSAAEADLAVYRDQLAEIERDRVSGLIGAGESEAARSEVARRILRASAEVQTVGEADSGAAFRRRAVAVIALIVLPVLAGTLYVVLGSPQLPPQPLAARLQAQPDRADVAVLIRKVEDHLEANPQDGRGYEVIAPIYQRTGRTGDAVRAWSNAIRLLGPSPARQTGLGEALIAEAGGVVTSEASAAFKLALSEDPKDPKARYFLGLGAEQDGKPAEAASYWSALVADSPADAPWLPMVRAALARVGAEAPAPLSGPSAADVAAAQEMTPEQRSQMVRGMVDRLSARLAEDGSDLEGWLRLMRAWTVLGDTDKAKSAASDARTHFAKDDGALTRIDALARELGIGS</sequence>
<reference evidence="4 5" key="1">
    <citation type="submission" date="2020-02" db="EMBL/GenBank/DDBJ databases">
        <authorList>
            <person name="Li G."/>
        </authorList>
    </citation>
    <scope>NUCLEOTIDE SEQUENCE [LARGE SCALE GENOMIC DNA]</scope>
    <source>
        <strain evidence="4 5">DSM 102029</strain>
    </source>
</reference>
<dbReference type="Gene3D" id="1.25.40.10">
    <property type="entry name" value="Tetratricopeptide repeat domain"/>
    <property type="match status" value="1"/>
</dbReference>
<dbReference type="GO" id="GO:0030313">
    <property type="term" value="C:cell envelope"/>
    <property type="evidence" value="ECO:0007669"/>
    <property type="project" value="UniProtKB-SubCell"/>
</dbReference>
<dbReference type="AlphaFoldDB" id="A0A6P1YPS6"/>
<dbReference type="GO" id="GO:0017004">
    <property type="term" value="P:cytochrome complex assembly"/>
    <property type="evidence" value="ECO:0007669"/>
    <property type="project" value="UniProtKB-KW"/>
</dbReference>
<dbReference type="Proteomes" id="UP000464751">
    <property type="component" value="Chromosome"/>
</dbReference>
<dbReference type="RefSeq" id="WP_163076257.1">
    <property type="nucleotide sequence ID" value="NZ_CP048630.1"/>
</dbReference>
<evidence type="ECO:0000256" key="2">
    <source>
        <dbReference type="ARBA" id="ARBA00022748"/>
    </source>
</evidence>
<evidence type="ECO:0000256" key="3">
    <source>
        <dbReference type="SAM" id="Phobius"/>
    </source>
</evidence>
<feature type="transmembrane region" description="Helical" evidence="3">
    <location>
        <begin position="6"/>
        <end position="22"/>
    </location>
</feature>
<feature type="transmembrane region" description="Helical" evidence="3">
    <location>
        <begin position="98"/>
        <end position="118"/>
    </location>
</feature>
<dbReference type="NCBIfam" id="TIGR03142">
    <property type="entry name" value="cytochro_ccmI"/>
    <property type="match status" value="1"/>
</dbReference>
<evidence type="ECO:0000313" key="4">
    <source>
        <dbReference type="EMBL" id="QIB35112.1"/>
    </source>
</evidence>
<dbReference type="EMBL" id="CP048630">
    <property type="protein sequence ID" value="QIB35112.1"/>
    <property type="molecule type" value="Genomic_DNA"/>
</dbReference>
<keyword evidence="3" id="KW-1133">Transmembrane helix</keyword>
<dbReference type="InterPro" id="IPR051263">
    <property type="entry name" value="C-type_cytochrome_biogenesis"/>
</dbReference>
<keyword evidence="3" id="KW-0472">Membrane</keyword>
<protein>
    <submittedName>
        <fullName evidence="4">C-type cytochrome biogenesis protein CcmI</fullName>
    </submittedName>
</protein>
<dbReference type="KEGG" id="apra:G3A50_16400"/>
<gene>
    <name evidence="4" type="primary">ccmI</name>
    <name evidence="4" type="ORF">G3A50_16400</name>
</gene>
<dbReference type="SUPFAM" id="SSF48452">
    <property type="entry name" value="TPR-like"/>
    <property type="match status" value="1"/>
</dbReference>
<keyword evidence="5" id="KW-1185">Reference proteome</keyword>
<name>A0A6P1YPS6_9HYPH</name>
<evidence type="ECO:0000256" key="1">
    <source>
        <dbReference type="ARBA" id="ARBA00004196"/>
    </source>
</evidence>
<keyword evidence="2" id="KW-0201">Cytochrome c-type biogenesis</keyword>
<dbReference type="InterPro" id="IPR011990">
    <property type="entry name" value="TPR-like_helical_dom_sf"/>
</dbReference>
<dbReference type="InterPro" id="IPR017560">
    <property type="entry name" value="Cyt_c_biogenesis_CcmI"/>
</dbReference>
<proteinExistence type="predicted"/>
<evidence type="ECO:0000313" key="5">
    <source>
        <dbReference type="Proteomes" id="UP000464751"/>
    </source>
</evidence>
<organism evidence="4 5">
    <name type="scientific">Ancylobacter pratisalsi</name>
    <dbReference type="NCBI Taxonomy" id="1745854"/>
    <lineage>
        <taxon>Bacteria</taxon>
        <taxon>Pseudomonadati</taxon>
        <taxon>Pseudomonadota</taxon>
        <taxon>Alphaproteobacteria</taxon>
        <taxon>Hyphomicrobiales</taxon>
        <taxon>Xanthobacteraceae</taxon>
        <taxon>Ancylobacter</taxon>
    </lineage>
</organism>
<dbReference type="PANTHER" id="PTHR47870">
    <property type="entry name" value="CYTOCHROME C-TYPE BIOGENESIS PROTEIN CCMH"/>
    <property type="match status" value="1"/>
</dbReference>
<dbReference type="GO" id="GO:0005886">
    <property type="term" value="C:plasma membrane"/>
    <property type="evidence" value="ECO:0007669"/>
    <property type="project" value="TreeGrafter"/>
</dbReference>
<keyword evidence="3" id="KW-0812">Transmembrane</keyword>